<evidence type="ECO:0000259" key="1">
    <source>
        <dbReference type="Pfam" id="PF12704"/>
    </source>
</evidence>
<dbReference type="Proteomes" id="UP000039370">
    <property type="component" value="Unassembled WGS sequence"/>
</dbReference>
<gene>
    <name evidence="2" type="ORF">CCAN11_2360027</name>
</gene>
<dbReference type="AlphaFoldDB" id="A0A0B7IMJ1"/>
<accession>A0A0B7IMJ1</accession>
<dbReference type="Pfam" id="PF12704">
    <property type="entry name" value="MacB_PCD"/>
    <property type="match status" value="1"/>
</dbReference>
<dbReference type="EMBL" id="CDOK01000153">
    <property type="protein sequence ID" value="CEN51834.1"/>
    <property type="molecule type" value="Genomic_DNA"/>
</dbReference>
<feature type="domain" description="MacB-like periplasmic core" evidence="1">
    <location>
        <begin position="16"/>
        <end position="77"/>
    </location>
</feature>
<evidence type="ECO:0000313" key="3">
    <source>
        <dbReference type="Proteomes" id="UP000039370"/>
    </source>
</evidence>
<organism evidence="2 3">
    <name type="scientific">Capnocytophaga canimorsus</name>
    <dbReference type="NCBI Taxonomy" id="28188"/>
    <lineage>
        <taxon>Bacteria</taxon>
        <taxon>Pseudomonadati</taxon>
        <taxon>Bacteroidota</taxon>
        <taxon>Flavobacteriia</taxon>
        <taxon>Flavobacteriales</taxon>
        <taxon>Flavobacteriaceae</taxon>
        <taxon>Capnocytophaga</taxon>
    </lineage>
</organism>
<sequence>MRQNPFASTSISFFAASGVEAKYENQKTDPEVRVFGVDENYIFNSGLEIEKGRNFTDLDIINNVNVCVIGADFTKKIIAGYKSDR</sequence>
<protein>
    <recommendedName>
        <fullName evidence="1">MacB-like periplasmic core domain-containing protein</fullName>
    </recommendedName>
</protein>
<dbReference type="InterPro" id="IPR025857">
    <property type="entry name" value="MacB_PCD"/>
</dbReference>
<proteinExistence type="predicted"/>
<reference evidence="3" key="1">
    <citation type="submission" date="2015-01" db="EMBL/GenBank/DDBJ databases">
        <authorList>
            <person name="MANFREDI Pablo"/>
        </authorList>
    </citation>
    <scope>NUCLEOTIDE SEQUENCE [LARGE SCALE GENOMIC DNA]</scope>
    <source>
        <strain evidence="3">Cc11</strain>
    </source>
</reference>
<name>A0A0B7IMJ1_9FLAO</name>
<evidence type="ECO:0000313" key="2">
    <source>
        <dbReference type="EMBL" id="CEN51834.1"/>
    </source>
</evidence>